<evidence type="ECO:0000313" key="2">
    <source>
        <dbReference type="Proteomes" id="UP001055072"/>
    </source>
</evidence>
<organism evidence="1 2">
    <name type="scientific">Irpex rosettiformis</name>
    <dbReference type="NCBI Taxonomy" id="378272"/>
    <lineage>
        <taxon>Eukaryota</taxon>
        <taxon>Fungi</taxon>
        <taxon>Dikarya</taxon>
        <taxon>Basidiomycota</taxon>
        <taxon>Agaricomycotina</taxon>
        <taxon>Agaricomycetes</taxon>
        <taxon>Polyporales</taxon>
        <taxon>Irpicaceae</taxon>
        <taxon>Irpex</taxon>
    </lineage>
</organism>
<reference evidence="1" key="1">
    <citation type="journal article" date="2021" name="Environ. Microbiol.">
        <title>Gene family expansions and transcriptome signatures uncover fungal adaptations to wood decay.</title>
        <authorList>
            <person name="Hage H."/>
            <person name="Miyauchi S."/>
            <person name="Viragh M."/>
            <person name="Drula E."/>
            <person name="Min B."/>
            <person name="Chaduli D."/>
            <person name="Navarro D."/>
            <person name="Favel A."/>
            <person name="Norest M."/>
            <person name="Lesage-Meessen L."/>
            <person name="Balint B."/>
            <person name="Merenyi Z."/>
            <person name="de Eugenio L."/>
            <person name="Morin E."/>
            <person name="Martinez A.T."/>
            <person name="Baldrian P."/>
            <person name="Stursova M."/>
            <person name="Martinez M.J."/>
            <person name="Novotny C."/>
            <person name="Magnuson J.K."/>
            <person name="Spatafora J.W."/>
            <person name="Maurice S."/>
            <person name="Pangilinan J."/>
            <person name="Andreopoulos W."/>
            <person name="LaButti K."/>
            <person name="Hundley H."/>
            <person name="Na H."/>
            <person name="Kuo A."/>
            <person name="Barry K."/>
            <person name="Lipzen A."/>
            <person name="Henrissat B."/>
            <person name="Riley R."/>
            <person name="Ahrendt S."/>
            <person name="Nagy L.G."/>
            <person name="Grigoriev I.V."/>
            <person name="Martin F."/>
            <person name="Rosso M.N."/>
        </authorList>
    </citation>
    <scope>NUCLEOTIDE SEQUENCE</scope>
    <source>
        <strain evidence="1">CBS 384.51</strain>
    </source>
</reference>
<name>A0ACB8UJE2_9APHY</name>
<dbReference type="Proteomes" id="UP001055072">
    <property type="component" value="Unassembled WGS sequence"/>
</dbReference>
<accession>A0ACB8UJE2</accession>
<dbReference type="EMBL" id="MU274900">
    <property type="protein sequence ID" value="KAI0094474.1"/>
    <property type="molecule type" value="Genomic_DNA"/>
</dbReference>
<protein>
    <submittedName>
        <fullName evidence="1">Uncharacterized protein</fullName>
    </submittedName>
</protein>
<evidence type="ECO:0000313" key="1">
    <source>
        <dbReference type="EMBL" id="KAI0094474.1"/>
    </source>
</evidence>
<gene>
    <name evidence="1" type="ORF">BDY19DRAFT_879129</name>
</gene>
<keyword evidence="2" id="KW-1185">Reference proteome</keyword>
<proteinExistence type="predicted"/>
<comment type="caution">
    <text evidence="1">The sequence shown here is derived from an EMBL/GenBank/DDBJ whole genome shotgun (WGS) entry which is preliminary data.</text>
</comment>
<sequence>MLDNTHGYLHPFLNGRTYLYGVGELPRTLTELAMCHLSARIRSTDRWWSKIDCRGFRAYWAHEGATTLHSIFTSSGKVKVNLTPKQVEYVLDELASYASLRDCEGNCEVACFDRIWQTSQSLPSTLLASLEMQATALASPLRTYYETSVDTVDPCSYPLVYGRTPALTKENVLKATSQPESWYYAFSTRFSYLPTAFSISGPTMPCRATAKGYINGVPPHIPSMSENIEAIVSNAIPLFESVLTDLHHDNPLRHRITGGCRYDERGPLGKPVISDGKQGLVKNGKAIEERSTNKPLLILPDIVAEGYQRGLDAAKHRVSLRGRTVNVVVRMTEIYLRPDRPYQGASAWRAEGMLNEHIVACAYICIAANNARPLSIDYRMPVQTPLNSIPGDTEATQQTWGLRQGAPSHQYLGRSTLTPGRIVSFPNIYQTQFSSTSLIDPYKEGSMTVLGLYLMDPDFPNVMDDGEVLTTSSVPPQDIKWLHRALEDYLPIKIPMEIIDNIVDQVDWLMSEEEYKQCAVKMRRERKAFWQTHDQLWFSIPFSAFESF</sequence>